<organism evidence="10 11">
    <name type="scientific">Pleurostoma richardsiae</name>
    <dbReference type="NCBI Taxonomy" id="41990"/>
    <lineage>
        <taxon>Eukaryota</taxon>
        <taxon>Fungi</taxon>
        <taxon>Dikarya</taxon>
        <taxon>Ascomycota</taxon>
        <taxon>Pezizomycotina</taxon>
        <taxon>Sordariomycetes</taxon>
        <taxon>Sordariomycetidae</taxon>
        <taxon>Calosphaeriales</taxon>
        <taxon>Pleurostomataceae</taxon>
        <taxon>Pleurostoma</taxon>
    </lineage>
</organism>
<reference evidence="10" key="1">
    <citation type="submission" date="2022-07" db="EMBL/GenBank/DDBJ databases">
        <title>Fungi with potential for degradation of polypropylene.</title>
        <authorList>
            <person name="Gostincar C."/>
        </authorList>
    </citation>
    <scope>NUCLEOTIDE SEQUENCE</scope>
    <source>
        <strain evidence="10">EXF-13308</strain>
    </source>
</reference>
<comment type="caution">
    <text evidence="10">The sequence shown here is derived from an EMBL/GenBank/DDBJ whole genome shotgun (WGS) entry which is preliminary data.</text>
</comment>
<dbReference type="PANTHER" id="PTHR47966:SF65">
    <property type="entry name" value="ASPARTIC-TYPE ENDOPEPTIDASE"/>
    <property type="match status" value="1"/>
</dbReference>
<comment type="similarity">
    <text evidence="1">Belongs to the peptidase A1 family.</text>
</comment>
<keyword evidence="11" id="KW-1185">Reference proteome</keyword>
<dbReference type="PROSITE" id="PS51767">
    <property type="entry name" value="PEPTIDASE_A1"/>
    <property type="match status" value="1"/>
</dbReference>
<dbReference type="AlphaFoldDB" id="A0AA38S7P8"/>
<keyword evidence="5" id="KW-0378">Hydrolase</keyword>
<keyword evidence="7" id="KW-1015">Disulfide bond</keyword>
<name>A0AA38S7P8_9PEZI</name>
<evidence type="ECO:0000256" key="3">
    <source>
        <dbReference type="ARBA" id="ARBA00022729"/>
    </source>
</evidence>
<feature type="active site" evidence="6">
    <location>
        <position position="274"/>
    </location>
</feature>
<dbReference type="PRINTS" id="PR00792">
    <property type="entry name" value="PEPSIN"/>
</dbReference>
<evidence type="ECO:0000256" key="4">
    <source>
        <dbReference type="ARBA" id="ARBA00022750"/>
    </source>
</evidence>
<keyword evidence="3 8" id="KW-0732">Signal</keyword>
<dbReference type="InterPro" id="IPR021109">
    <property type="entry name" value="Peptidase_aspartic_dom_sf"/>
</dbReference>
<dbReference type="PANTHER" id="PTHR47966">
    <property type="entry name" value="BETA-SITE APP-CLEAVING ENZYME, ISOFORM A-RELATED"/>
    <property type="match status" value="1"/>
</dbReference>
<evidence type="ECO:0000313" key="11">
    <source>
        <dbReference type="Proteomes" id="UP001174694"/>
    </source>
</evidence>
<keyword evidence="4" id="KW-0064">Aspartyl protease</keyword>
<evidence type="ECO:0000256" key="5">
    <source>
        <dbReference type="ARBA" id="ARBA00022801"/>
    </source>
</evidence>
<dbReference type="Proteomes" id="UP001174694">
    <property type="component" value="Unassembled WGS sequence"/>
</dbReference>
<evidence type="ECO:0000313" key="10">
    <source>
        <dbReference type="EMBL" id="KAJ9150920.1"/>
    </source>
</evidence>
<dbReference type="InterPro" id="IPR001461">
    <property type="entry name" value="Aspartic_peptidase_A1"/>
</dbReference>
<dbReference type="Pfam" id="PF00026">
    <property type="entry name" value="Asp"/>
    <property type="match status" value="1"/>
</dbReference>
<evidence type="ECO:0000259" key="9">
    <source>
        <dbReference type="PROSITE" id="PS51767"/>
    </source>
</evidence>
<feature type="disulfide bond" evidence="7">
    <location>
        <begin position="309"/>
        <end position="345"/>
    </location>
</feature>
<protein>
    <submittedName>
        <fullName evidence="10">Acid protease</fullName>
    </submittedName>
</protein>
<dbReference type="Gene3D" id="2.40.70.10">
    <property type="entry name" value="Acid Proteases"/>
    <property type="match status" value="2"/>
</dbReference>
<proteinExistence type="inferred from homology"/>
<evidence type="ECO:0000256" key="6">
    <source>
        <dbReference type="PIRSR" id="PIRSR601461-1"/>
    </source>
</evidence>
<dbReference type="GO" id="GO:0004190">
    <property type="term" value="F:aspartic-type endopeptidase activity"/>
    <property type="evidence" value="ECO:0007669"/>
    <property type="project" value="UniProtKB-KW"/>
</dbReference>
<feature type="domain" description="Peptidase A1" evidence="9">
    <location>
        <begin position="61"/>
        <end position="380"/>
    </location>
</feature>
<accession>A0AA38S7P8</accession>
<evidence type="ECO:0000256" key="7">
    <source>
        <dbReference type="PIRSR" id="PIRSR601461-2"/>
    </source>
</evidence>
<gene>
    <name evidence="10" type="ORF">NKR23_g3551</name>
</gene>
<evidence type="ECO:0000256" key="2">
    <source>
        <dbReference type="ARBA" id="ARBA00022670"/>
    </source>
</evidence>
<keyword evidence="2 10" id="KW-0645">Protease</keyword>
<dbReference type="GO" id="GO:0006508">
    <property type="term" value="P:proteolysis"/>
    <property type="evidence" value="ECO:0007669"/>
    <property type="project" value="UniProtKB-KW"/>
</dbReference>
<dbReference type="InterPro" id="IPR033876">
    <property type="entry name" value="SAP-like"/>
</dbReference>
<evidence type="ECO:0000256" key="1">
    <source>
        <dbReference type="ARBA" id="ARBA00007447"/>
    </source>
</evidence>
<feature type="active site" evidence="6">
    <location>
        <position position="79"/>
    </location>
</feature>
<dbReference type="SUPFAM" id="SSF50630">
    <property type="entry name" value="Acid proteases"/>
    <property type="match status" value="1"/>
</dbReference>
<dbReference type="CDD" id="cd05474">
    <property type="entry name" value="SAP_like"/>
    <property type="match status" value="1"/>
</dbReference>
<dbReference type="EMBL" id="JANBVO010000007">
    <property type="protein sequence ID" value="KAJ9150920.1"/>
    <property type="molecule type" value="Genomic_DNA"/>
</dbReference>
<evidence type="ECO:0000256" key="8">
    <source>
        <dbReference type="SAM" id="SignalP"/>
    </source>
</evidence>
<feature type="chain" id="PRO_5041360861" evidence="8">
    <location>
        <begin position="22"/>
        <end position="476"/>
    </location>
</feature>
<feature type="signal peptide" evidence="8">
    <location>
        <begin position="1"/>
        <end position="21"/>
    </location>
</feature>
<dbReference type="InterPro" id="IPR033121">
    <property type="entry name" value="PEPTIDASE_A1"/>
</dbReference>
<sequence length="476" mass="49557">MASSILHYLVLFATSIAVSAAASSTQHVGCVHLQVVHSTNQQLFSKRVVELQLANRSDVAYYARLDIGTPPQPVFVQLDTGSFELWVNPTCTNLALTDQHFCQQVGFYGTAQSSSVELLGTSKTLRYGIGSANITYVRDDITLSGLDAPLDSVQFGVATSTEDQFAGIMGIGYGLGITTRYRNFVDELAAQNVTTVKAFSLALGGKDEQEGVIVFGGVDTSKFAGGLAKLPIVPASQSPDGVPRYWVTMSNMSLSPPSGNSKTYGNSSMDVFLDSGATLTLLPQALADSIAADFGVTSVDSSGFYPVDCSIMDIAGTLDFTFAGVTIKVPYSELIRKSNSLPPSCVLGIVPSADFTLLGDTFLRSAYAVFDQDNNSVYMQQYTNCGSTPAAIANSSVLDTIVGVCVSQEVTDSAGGGSSATASGASASAASATTTAPGSPANTDPKSTSTAALRMPLCMGSVLVAVVVAWLIPTVI</sequence>